<dbReference type="InterPro" id="IPR024924">
    <property type="entry name" value="7-CO-7-deazaguanine_synth-like"/>
</dbReference>
<evidence type="ECO:0000313" key="10">
    <source>
        <dbReference type="EMBL" id="MDE4908621.1"/>
    </source>
</evidence>
<dbReference type="PROSITE" id="PS51918">
    <property type="entry name" value="RADICAL_SAM"/>
    <property type="match status" value="1"/>
</dbReference>
<dbReference type="GO" id="GO:0000287">
    <property type="term" value="F:magnesium ion binding"/>
    <property type="evidence" value="ECO:0007669"/>
    <property type="project" value="UniProtKB-UniRule"/>
</dbReference>
<comment type="catalytic activity">
    <reaction evidence="8">
        <text>6-carboxy-5,6,7,8-tetrahydropterin + H(+) = 7-carboxy-7-carbaguanine + NH4(+)</text>
        <dbReference type="Rhea" id="RHEA:27974"/>
        <dbReference type="ChEBI" id="CHEBI:15378"/>
        <dbReference type="ChEBI" id="CHEBI:28938"/>
        <dbReference type="ChEBI" id="CHEBI:61032"/>
        <dbReference type="ChEBI" id="CHEBI:61036"/>
        <dbReference type="EC" id="4.3.99.3"/>
    </reaction>
</comment>
<dbReference type="SFLD" id="SFLDS00029">
    <property type="entry name" value="Radical_SAM"/>
    <property type="match status" value="1"/>
</dbReference>
<feature type="binding site" evidence="8">
    <location>
        <position position="33"/>
    </location>
    <ligand>
        <name>[4Fe-4S] cluster</name>
        <dbReference type="ChEBI" id="CHEBI:49883"/>
        <note>4Fe-4S-S-AdoMet</note>
    </ligand>
</feature>
<keyword evidence="7 8" id="KW-0456">Lyase</keyword>
<keyword evidence="11" id="KW-1185">Reference proteome</keyword>
<proteinExistence type="inferred from homology"/>
<organism evidence="10 11">
    <name type="scientific">Methanogenium marinum</name>
    <dbReference type="NCBI Taxonomy" id="348610"/>
    <lineage>
        <taxon>Archaea</taxon>
        <taxon>Methanobacteriati</taxon>
        <taxon>Methanobacteriota</taxon>
        <taxon>Stenosarchaea group</taxon>
        <taxon>Methanomicrobia</taxon>
        <taxon>Methanomicrobiales</taxon>
        <taxon>Methanomicrobiaceae</taxon>
        <taxon>Methanogenium</taxon>
    </lineage>
</organism>
<dbReference type="Proteomes" id="UP001143747">
    <property type="component" value="Unassembled WGS sequence"/>
</dbReference>
<dbReference type="InterPro" id="IPR013785">
    <property type="entry name" value="Aldolase_TIM"/>
</dbReference>
<feature type="domain" description="Radical SAM core" evidence="9">
    <location>
        <begin position="16"/>
        <end position="202"/>
    </location>
</feature>
<evidence type="ECO:0000256" key="6">
    <source>
        <dbReference type="ARBA" id="ARBA00023014"/>
    </source>
</evidence>
<dbReference type="GO" id="GO:0016840">
    <property type="term" value="F:carbon-nitrogen lyase activity"/>
    <property type="evidence" value="ECO:0007669"/>
    <property type="project" value="UniProtKB-UniRule"/>
</dbReference>
<dbReference type="GO" id="GO:1904047">
    <property type="term" value="F:S-adenosyl-L-methionine binding"/>
    <property type="evidence" value="ECO:0007669"/>
    <property type="project" value="UniProtKB-UniRule"/>
</dbReference>
<feature type="binding site" evidence="8">
    <location>
        <position position="29"/>
    </location>
    <ligand>
        <name>[4Fe-4S] cluster</name>
        <dbReference type="ChEBI" id="CHEBI:49883"/>
        <note>4Fe-4S-S-AdoMet</note>
    </ligand>
</feature>
<keyword evidence="6 8" id="KW-0411">Iron-sulfur</keyword>
<protein>
    <recommendedName>
        <fullName evidence="8">7-carboxy-7-deazaguanine synthase</fullName>
        <shortName evidence="8">CDG synthase</shortName>
        <ecNumber evidence="8">4.3.99.3</ecNumber>
    </recommendedName>
    <alternativeName>
        <fullName evidence="8">Archaeosine biosynthesis protein QueE</fullName>
    </alternativeName>
</protein>
<gene>
    <name evidence="8" type="primary">queE</name>
    <name evidence="10" type="ORF">L0665_08385</name>
</gene>
<dbReference type="GO" id="GO:0051539">
    <property type="term" value="F:4 iron, 4 sulfur cluster binding"/>
    <property type="evidence" value="ECO:0007669"/>
    <property type="project" value="UniProtKB-UniRule"/>
</dbReference>
<reference evidence="10" key="1">
    <citation type="submission" date="2022-01" db="EMBL/GenBank/DDBJ databases">
        <title>Draft genome of Methanogenium marinum DSM 15558.</title>
        <authorList>
            <person name="Chen S.-C."/>
            <person name="You Y.-T."/>
        </authorList>
    </citation>
    <scope>NUCLEOTIDE SEQUENCE</scope>
    <source>
        <strain evidence="10">DSM 15558</strain>
    </source>
</reference>
<name>A0A9Q4PXH0_9EURY</name>
<evidence type="ECO:0000256" key="5">
    <source>
        <dbReference type="ARBA" id="ARBA00023004"/>
    </source>
</evidence>
<evidence type="ECO:0000256" key="8">
    <source>
        <dbReference type="HAMAP-Rule" id="MF_00917"/>
    </source>
</evidence>
<dbReference type="PIRSF" id="PIRSF000370">
    <property type="entry name" value="QueE"/>
    <property type="match status" value="1"/>
</dbReference>
<sequence>MKVIEIFSSISGEGLRQGLPATFVRCAGCNLHCAWCDTPESHNEGTEMSINEVVSAVSAGMPRYVIITGGEPLLQENDLKGLLTVLRDAGYRIEIETNGTIDFRGVQEYATVSMDIKCPSSGEESDATLLADIRPEDSVKFVVMDRTDCLYAQEVIESHDIAGTVFISPVWGGNYREIADFILEEGIEARFQLQLHKSIGVK</sequence>
<comment type="function">
    <text evidence="8">Catalyzes the complex heterocyclic radical-mediated conversion of 6-carboxy-5,6,7,8-tetrahydropterin (CPH4) to 7-carboxy-7-deazaguanine (CDG), a step common to the biosynthetic pathways of all 7-deazapurine-containing compounds.</text>
</comment>
<feature type="binding site" evidence="8">
    <location>
        <position position="68"/>
    </location>
    <ligand>
        <name>substrate</name>
    </ligand>
</feature>
<evidence type="ECO:0000256" key="3">
    <source>
        <dbReference type="ARBA" id="ARBA00022723"/>
    </source>
</evidence>
<keyword evidence="3 8" id="KW-0479">Metal-binding</keyword>
<comment type="cofactor">
    <cofactor evidence="8">
        <name>S-adenosyl-L-methionine</name>
        <dbReference type="ChEBI" id="CHEBI:59789"/>
    </cofactor>
    <text evidence="8">Binds 1 S-adenosyl-L-methionine per subunit.</text>
</comment>
<comment type="subunit">
    <text evidence="8">Homodimer.</text>
</comment>
<dbReference type="InterPro" id="IPR007197">
    <property type="entry name" value="rSAM"/>
</dbReference>
<dbReference type="EC" id="4.3.99.3" evidence="8"/>
<evidence type="ECO:0000256" key="7">
    <source>
        <dbReference type="ARBA" id="ARBA00023239"/>
    </source>
</evidence>
<comment type="similarity">
    <text evidence="8">Belongs to the radical SAM superfamily. 7-carboxy-7-deazaguanine synthase family.</text>
</comment>
<dbReference type="SUPFAM" id="SSF102114">
    <property type="entry name" value="Radical SAM enzymes"/>
    <property type="match status" value="1"/>
</dbReference>
<evidence type="ECO:0000313" key="11">
    <source>
        <dbReference type="Proteomes" id="UP001143747"/>
    </source>
</evidence>
<comment type="cofactor">
    <cofactor evidence="8">
        <name>Mg(2+)</name>
        <dbReference type="ChEBI" id="CHEBI:18420"/>
    </cofactor>
</comment>
<dbReference type="Gene3D" id="3.20.20.70">
    <property type="entry name" value="Aldolase class I"/>
    <property type="match status" value="1"/>
</dbReference>
<accession>A0A9Q4PXH0</accession>
<keyword evidence="5 8" id="KW-0408">Iron</keyword>
<dbReference type="RefSeq" id="WP_274925242.1">
    <property type="nucleotide sequence ID" value="NZ_JAKELO010000002.1"/>
</dbReference>
<keyword evidence="2 8" id="KW-0949">S-adenosyl-L-methionine</keyword>
<dbReference type="PANTHER" id="PTHR42836:SF1">
    <property type="entry name" value="7-CARBOXY-7-DEAZAGUANINE SYNTHASE"/>
    <property type="match status" value="1"/>
</dbReference>
<feature type="binding site" evidence="8">
    <location>
        <position position="38"/>
    </location>
    <ligand>
        <name>Mg(2+)</name>
        <dbReference type="ChEBI" id="CHEBI:18420"/>
    </ligand>
</feature>
<feature type="binding site" evidence="8">
    <location>
        <begin position="35"/>
        <end position="37"/>
    </location>
    <ligand>
        <name>S-adenosyl-L-methionine</name>
        <dbReference type="ChEBI" id="CHEBI:59789"/>
    </ligand>
</feature>
<dbReference type="EMBL" id="JAKELO010000002">
    <property type="protein sequence ID" value="MDE4908621.1"/>
    <property type="molecule type" value="Genomic_DNA"/>
</dbReference>
<feature type="binding site" evidence="8">
    <location>
        <begin position="10"/>
        <end position="12"/>
    </location>
    <ligand>
        <name>substrate</name>
    </ligand>
</feature>
<keyword evidence="1 8" id="KW-0004">4Fe-4S</keyword>
<feature type="binding site" evidence="8">
    <location>
        <position position="25"/>
    </location>
    <ligand>
        <name>substrate</name>
    </ligand>
</feature>
<feature type="binding site" evidence="8">
    <location>
        <position position="70"/>
    </location>
    <ligand>
        <name>S-adenosyl-L-methionine</name>
        <dbReference type="ChEBI" id="CHEBI:59789"/>
    </ligand>
</feature>
<dbReference type="Pfam" id="PF04055">
    <property type="entry name" value="Radical_SAM"/>
    <property type="match status" value="1"/>
</dbReference>
<dbReference type="HAMAP" id="MF_00917">
    <property type="entry name" value="QueE"/>
    <property type="match status" value="1"/>
</dbReference>
<comment type="caution">
    <text evidence="10">The sequence shown here is derived from an EMBL/GenBank/DDBJ whole genome shotgun (WGS) entry which is preliminary data.</text>
</comment>
<evidence type="ECO:0000259" key="9">
    <source>
        <dbReference type="PROSITE" id="PS51918"/>
    </source>
</evidence>
<comment type="pathway">
    <text evidence="8">Purine metabolism; 7-cyano-7-deazaguanine biosynthesis.</text>
</comment>
<comment type="cofactor">
    <cofactor evidence="8">
        <name>[4Fe-4S] cluster</name>
        <dbReference type="ChEBI" id="CHEBI:49883"/>
    </cofactor>
    <text evidence="8">Binds 1 [4Fe-4S] cluster. The cluster is coordinated with 3 cysteines and an exchangeable S-adenosyl-L-methionine.</text>
</comment>
<feature type="binding site" evidence="8">
    <location>
        <position position="36"/>
    </location>
    <ligand>
        <name>[4Fe-4S] cluster</name>
        <dbReference type="ChEBI" id="CHEBI:49883"/>
        <note>4Fe-4S-S-AdoMet</note>
    </ligand>
</feature>
<evidence type="ECO:0000256" key="4">
    <source>
        <dbReference type="ARBA" id="ARBA00022842"/>
    </source>
</evidence>
<comment type="caution">
    <text evidence="8">Lacks conserved residue(s) required for the propagation of feature annotation.</text>
</comment>
<dbReference type="AlphaFoldDB" id="A0A9Q4PXH0"/>
<evidence type="ECO:0000256" key="1">
    <source>
        <dbReference type="ARBA" id="ARBA00022485"/>
    </source>
</evidence>
<keyword evidence="4 8" id="KW-0460">Magnesium</keyword>
<dbReference type="CDD" id="cd01335">
    <property type="entry name" value="Radical_SAM"/>
    <property type="match status" value="1"/>
</dbReference>
<dbReference type="PANTHER" id="PTHR42836">
    <property type="entry name" value="7-CARBOXY-7-DEAZAGUANINE SYNTHASE"/>
    <property type="match status" value="1"/>
</dbReference>
<evidence type="ECO:0000256" key="2">
    <source>
        <dbReference type="ARBA" id="ARBA00022691"/>
    </source>
</evidence>
<dbReference type="InterPro" id="IPR058240">
    <property type="entry name" value="rSAM_sf"/>
</dbReference>